<feature type="transmembrane region" description="Helical" evidence="7">
    <location>
        <begin position="137"/>
        <end position="160"/>
    </location>
</feature>
<evidence type="ECO:0000256" key="2">
    <source>
        <dbReference type="ARBA" id="ARBA00022475"/>
    </source>
</evidence>
<proteinExistence type="predicted"/>
<dbReference type="NCBIfam" id="TIGR00786">
    <property type="entry name" value="dctM"/>
    <property type="match status" value="1"/>
</dbReference>
<dbReference type="PIRSF" id="PIRSF006066">
    <property type="entry name" value="HI0050"/>
    <property type="match status" value="1"/>
</dbReference>
<dbReference type="InterPro" id="IPR010656">
    <property type="entry name" value="DctM"/>
</dbReference>
<feature type="transmembrane region" description="Helical" evidence="7">
    <location>
        <begin position="55"/>
        <end position="76"/>
    </location>
</feature>
<dbReference type="RefSeq" id="WP_013821919.1">
    <property type="nucleotide sequence ID" value="NC_015573.1"/>
</dbReference>
<evidence type="ECO:0000259" key="8">
    <source>
        <dbReference type="Pfam" id="PF06808"/>
    </source>
</evidence>
<evidence type="ECO:0000256" key="3">
    <source>
        <dbReference type="ARBA" id="ARBA00022519"/>
    </source>
</evidence>
<dbReference type="KEGG" id="dku:Desku_0800"/>
<feature type="transmembrane region" description="Helical" evidence="7">
    <location>
        <begin position="244"/>
        <end position="262"/>
    </location>
</feature>
<evidence type="ECO:0000313" key="9">
    <source>
        <dbReference type="EMBL" id="AEG14404.1"/>
    </source>
</evidence>
<feature type="transmembrane region" description="Helical" evidence="7">
    <location>
        <begin position="336"/>
        <end position="355"/>
    </location>
</feature>
<dbReference type="Pfam" id="PF06808">
    <property type="entry name" value="DctM"/>
    <property type="match status" value="1"/>
</dbReference>
<feature type="transmembrane region" description="Helical" evidence="7">
    <location>
        <begin position="307"/>
        <end position="329"/>
    </location>
</feature>
<accession>A0AAU8PFJ6</accession>
<feature type="domain" description="TRAP C4-dicarboxylate transport system permease DctM subunit" evidence="8">
    <location>
        <begin position="7"/>
        <end position="418"/>
    </location>
</feature>
<dbReference type="InterPro" id="IPR004681">
    <property type="entry name" value="TRAP_DctM"/>
</dbReference>
<feature type="transmembrane region" description="Helical" evidence="7">
    <location>
        <begin position="220"/>
        <end position="238"/>
    </location>
</feature>
<keyword evidence="6 7" id="KW-0472">Membrane</keyword>
<evidence type="ECO:0000256" key="5">
    <source>
        <dbReference type="ARBA" id="ARBA00022989"/>
    </source>
</evidence>
<dbReference type="GO" id="GO:0022857">
    <property type="term" value="F:transmembrane transporter activity"/>
    <property type="evidence" value="ECO:0007669"/>
    <property type="project" value="TreeGrafter"/>
</dbReference>
<keyword evidence="2" id="KW-1003">Cell membrane</keyword>
<dbReference type="EMBL" id="CP002770">
    <property type="protein sequence ID" value="AEG14404.1"/>
    <property type="molecule type" value="Genomic_DNA"/>
</dbReference>
<keyword evidence="10" id="KW-1185">Reference proteome</keyword>
<comment type="subcellular location">
    <subcellularLocation>
        <location evidence="1">Cell inner membrane</location>
        <topology evidence="1">Multi-pass membrane protein</topology>
    </subcellularLocation>
</comment>
<feature type="transmembrane region" description="Helical" evidence="7">
    <location>
        <begin position="172"/>
        <end position="194"/>
    </location>
</feature>
<feature type="transmembrane region" description="Helical" evidence="7">
    <location>
        <begin position="96"/>
        <end position="125"/>
    </location>
</feature>
<dbReference type="AlphaFoldDB" id="A0AAU8PFJ6"/>
<dbReference type="PANTHER" id="PTHR33362">
    <property type="entry name" value="SIALIC ACID TRAP TRANSPORTER PERMEASE PROTEIN SIAT-RELATED"/>
    <property type="match status" value="1"/>
</dbReference>
<keyword evidence="3" id="KW-0997">Cell inner membrane</keyword>
<name>A0AAU8PFJ6_DESK7</name>
<protein>
    <submittedName>
        <fullName evidence="9">TRAP dicarboxylate transporter, DctM subunit</fullName>
    </submittedName>
</protein>
<reference evidence="10" key="1">
    <citation type="submission" date="2011-05" db="EMBL/GenBank/DDBJ databases">
        <title>Complete sequence of Desulfotomaculum kuznetsovii DSM 6115.</title>
        <authorList>
            <person name="Lucas S."/>
            <person name="Han J."/>
            <person name="Lapidus A."/>
            <person name="Cheng J.-F."/>
            <person name="Goodwin L."/>
            <person name="Pitluck S."/>
            <person name="Peters L."/>
            <person name="Mikhailova N."/>
            <person name="Lu M."/>
            <person name="Saunders E."/>
            <person name="Han C."/>
            <person name="Tapia R."/>
            <person name="Land M."/>
            <person name="Hauser L."/>
            <person name="Kyrpides N."/>
            <person name="Ivanova N."/>
            <person name="Pagani I."/>
            <person name="Nazina T."/>
            <person name="Ivanova A."/>
            <person name="Parshina S."/>
            <person name="Kuever J."/>
            <person name="Muyzer G."/>
            <person name="Plugge C."/>
            <person name="Stams A."/>
            <person name="Woyke T."/>
        </authorList>
    </citation>
    <scope>NUCLEOTIDE SEQUENCE [LARGE SCALE GENOMIC DNA]</scope>
    <source>
        <strain evidence="10">DSM 6115 / VKM B-1805 / 17</strain>
    </source>
</reference>
<dbReference type="Proteomes" id="UP000009229">
    <property type="component" value="Chromosome"/>
</dbReference>
<evidence type="ECO:0000313" key="10">
    <source>
        <dbReference type="Proteomes" id="UP000009229"/>
    </source>
</evidence>
<dbReference type="GO" id="GO:0005886">
    <property type="term" value="C:plasma membrane"/>
    <property type="evidence" value="ECO:0007669"/>
    <property type="project" value="UniProtKB-SubCell"/>
</dbReference>
<keyword evidence="5 7" id="KW-1133">Transmembrane helix</keyword>
<feature type="transmembrane region" description="Helical" evidence="7">
    <location>
        <begin position="274"/>
        <end position="295"/>
    </location>
</feature>
<organism evidence="9 10">
    <name type="scientific">Desulfofundulus kuznetsovii (strain DSM 6115 / VKM B-1805 / 17)</name>
    <name type="common">Desulfotomaculum kuznetsovii</name>
    <dbReference type="NCBI Taxonomy" id="760568"/>
    <lineage>
        <taxon>Bacteria</taxon>
        <taxon>Bacillati</taxon>
        <taxon>Bacillota</taxon>
        <taxon>Clostridia</taxon>
        <taxon>Eubacteriales</taxon>
        <taxon>Peptococcaceae</taxon>
        <taxon>Desulfofundulus</taxon>
    </lineage>
</organism>
<evidence type="ECO:0000256" key="7">
    <source>
        <dbReference type="SAM" id="Phobius"/>
    </source>
</evidence>
<dbReference type="PANTHER" id="PTHR33362:SF5">
    <property type="entry name" value="C4-DICARBOXYLATE TRAP TRANSPORTER LARGE PERMEASE PROTEIN DCTM"/>
    <property type="match status" value="1"/>
</dbReference>
<sequence>MLAGAILVFMLLLLFVGMPVGFAMGVAGTIGLYFKGGLSAIASILSNAPYRSAANFALSTVPMFIFMAEIISRANIVPDVFTAAQRWLGRTPGGLAIATVIASAGMGAMSGSSTAAAACMSSIAVPEMRRAGYSLEMAAGVVTVAGTLAIMIPPSIPLVIYGLVTETSIGKLLIAGILPGIMTAAIYSIGLLLWRKLKPEVIPAGQAYSYREKFASLRPLWAFLILASVVIVTLYAGIGTPTEAAAIGAFGAAAISLATRRLDLKGLYAAALQTAKITTMIFTIIIGAMVCGYFFTLTQATQKTILFISSLHIPPWFIMGLIAVLYLILGCIMDQIAILLLTLPLTFPLVTSLGYDPIWFGIIATKLAEIGLVTPPVGMNAYVVSATIKAPLEQVFKGTGVMLMFEFVTLCLLLAFPMIATWLPSFMK</sequence>
<feature type="transmembrane region" description="Helical" evidence="7">
    <location>
        <begin position="6"/>
        <end position="34"/>
    </location>
</feature>
<feature type="transmembrane region" description="Helical" evidence="7">
    <location>
        <begin position="401"/>
        <end position="423"/>
    </location>
</feature>
<evidence type="ECO:0000256" key="1">
    <source>
        <dbReference type="ARBA" id="ARBA00004429"/>
    </source>
</evidence>
<evidence type="ECO:0000256" key="6">
    <source>
        <dbReference type="ARBA" id="ARBA00023136"/>
    </source>
</evidence>
<gene>
    <name evidence="9" type="ordered locus">Desku_0800</name>
</gene>
<evidence type="ECO:0000256" key="4">
    <source>
        <dbReference type="ARBA" id="ARBA00022692"/>
    </source>
</evidence>
<keyword evidence="4 7" id="KW-0812">Transmembrane</keyword>